<sequence length="79" mass="9435">MAIKRLEVDREDFFHYRDWMKERGFVSASYFSLNGFDVSKLKKMAEQGRINAIRCEIGRSVKWYYSENQAELAYLRGEV</sequence>
<dbReference type="AlphaFoldDB" id="A0A4R1Q261"/>
<protein>
    <submittedName>
        <fullName evidence="1">Uncharacterized protein</fullName>
    </submittedName>
</protein>
<dbReference type="EMBL" id="SLUI01000003">
    <property type="protein sequence ID" value="TCL38610.1"/>
    <property type="molecule type" value="Genomic_DNA"/>
</dbReference>
<comment type="caution">
    <text evidence="1">The sequence shown here is derived from an EMBL/GenBank/DDBJ whole genome shotgun (WGS) entry which is preliminary data.</text>
</comment>
<proteinExistence type="predicted"/>
<dbReference type="RefSeq" id="WP_132076641.1">
    <property type="nucleotide sequence ID" value="NZ_DAIMLW010000015.1"/>
</dbReference>
<name>A0A4R1Q261_9FIRM</name>
<dbReference type="Proteomes" id="UP000295063">
    <property type="component" value="Unassembled WGS sequence"/>
</dbReference>
<accession>A0A4R1Q261</accession>
<organism evidence="1 2">
    <name type="scientific">Anaerospora hongkongensis</name>
    <dbReference type="NCBI Taxonomy" id="244830"/>
    <lineage>
        <taxon>Bacteria</taxon>
        <taxon>Bacillati</taxon>
        <taxon>Bacillota</taxon>
        <taxon>Negativicutes</taxon>
        <taxon>Selenomonadales</taxon>
        <taxon>Sporomusaceae</taxon>
        <taxon>Anaerospora</taxon>
    </lineage>
</organism>
<gene>
    <name evidence="1" type="ORF">EV210_10382</name>
</gene>
<dbReference type="OrthoDB" id="1634024at2"/>
<keyword evidence="2" id="KW-1185">Reference proteome</keyword>
<reference evidence="1 2" key="1">
    <citation type="submission" date="2019-03" db="EMBL/GenBank/DDBJ databases">
        <title>Genomic Encyclopedia of Type Strains, Phase IV (KMG-IV): sequencing the most valuable type-strain genomes for metagenomic binning, comparative biology and taxonomic classification.</title>
        <authorList>
            <person name="Goeker M."/>
        </authorList>
    </citation>
    <scope>NUCLEOTIDE SEQUENCE [LARGE SCALE GENOMIC DNA]</scope>
    <source>
        <strain evidence="1 2">DSM 15969</strain>
    </source>
</reference>
<evidence type="ECO:0000313" key="2">
    <source>
        <dbReference type="Proteomes" id="UP000295063"/>
    </source>
</evidence>
<evidence type="ECO:0000313" key="1">
    <source>
        <dbReference type="EMBL" id="TCL38610.1"/>
    </source>
</evidence>